<feature type="domain" description="Phosphatidic acid phosphatase type 2/haloperoxidase" evidence="2">
    <location>
        <begin position="336"/>
        <end position="460"/>
    </location>
</feature>
<dbReference type="InterPro" id="IPR000326">
    <property type="entry name" value="PAP2/HPO"/>
</dbReference>
<evidence type="ECO:0000259" key="2">
    <source>
        <dbReference type="Pfam" id="PF01569"/>
    </source>
</evidence>
<keyword evidence="1" id="KW-0812">Transmembrane</keyword>
<organism evidence="3 4">
    <name type="scientific">Pseudarcicella hirudinis</name>
    <dbReference type="NCBI Taxonomy" id="1079859"/>
    <lineage>
        <taxon>Bacteria</taxon>
        <taxon>Pseudomonadati</taxon>
        <taxon>Bacteroidota</taxon>
        <taxon>Cytophagia</taxon>
        <taxon>Cytophagales</taxon>
        <taxon>Flectobacillaceae</taxon>
        <taxon>Pseudarcicella</taxon>
    </lineage>
</organism>
<dbReference type="PANTHER" id="PTHR34599">
    <property type="entry name" value="PEROXIDASE-RELATED"/>
    <property type="match status" value="1"/>
</dbReference>
<evidence type="ECO:0000313" key="4">
    <source>
        <dbReference type="Proteomes" id="UP000199306"/>
    </source>
</evidence>
<keyword evidence="1" id="KW-1133">Transmembrane helix</keyword>
<name>A0A1I5NYU2_9BACT</name>
<dbReference type="Gene3D" id="1.10.606.20">
    <property type="match status" value="1"/>
</dbReference>
<keyword evidence="4" id="KW-1185">Reference proteome</keyword>
<evidence type="ECO:0000256" key="1">
    <source>
        <dbReference type="SAM" id="Phobius"/>
    </source>
</evidence>
<protein>
    <submittedName>
        <fullName evidence="3">PAP2 superfamily protein</fullName>
    </submittedName>
</protein>
<dbReference type="PANTHER" id="PTHR34599:SF1">
    <property type="entry name" value="PHOSPHATIDIC ACID PHOSPHATASE TYPE 2_HALOPEROXIDASE DOMAIN-CONTAINING PROTEIN"/>
    <property type="match status" value="1"/>
</dbReference>
<dbReference type="CDD" id="cd03398">
    <property type="entry name" value="PAP2_haloperoxidase"/>
    <property type="match status" value="1"/>
</dbReference>
<evidence type="ECO:0000313" key="3">
    <source>
        <dbReference type="EMBL" id="SFP26974.1"/>
    </source>
</evidence>
<sequence>MKQNRQNLFSHSGRGKESIIYHYFFLAVMILWVTACKPSEDATKEVQPKVLASSFDMGVASYWVKTQLYLCKKGTGFTPPVTSRAFGYAGVTLYESVVGGMPSNNSLSGQLSGLSNVPKADAAKEYNWALAANAAEAFIVKKLFVNPVDSTKYYPKIDSLEQALNVLYKVNVTTEVLERSKAYGKAVAAAIYNWSKTDGGDEGYKRNFPTSYKVPVFVGAWQPTENNIQNPMQPFWGANRLFVEANGKLAMPKPIDYSTKSNSPYFIQYNEVYQKNKILTQEEKEISVWWSDNPGDTSTPPGHSVSIANIALQKVNAKLDKAAEGFAKTGIAVADAFILCWKCKFTYNNERPYTYVRYAIDPSWKPFWPAPPFPGFPSGHATQAGAVCEVLTNLFGDNFAFTDDSYEGRANDPLTGTAFKSRSFASFKDFAVECANSRFYGGIHTHQDNDEGMKNGVLVGKNVNALKFKK</sequence>
<feature type="transmembrane region" description="Helical" evidence="1">
    <location>
        <begin position="20"/>
        <end position="35"/>
    </location>
</feature>
<gene>
    <name evidence="3" type="ORF">SAMN04515674_102186</name>
</gene>
<dbReference type="SUPFAM" id="SSF48317">
    <property type="entry name" value="Acid phosphatase/Vanadium-dependent haloperoxidase"/>
    <property type="match status" value="1"/>
</dbReference>
<dbReference type="Pfam" id="PF01569">
    <property type="entry name" value="PAP2"/>
    <property type="match status" value="1"/>
</dbReference>
<reference evidence="3 4" key="1">
    <citation type="submission" date="2016-10" db="EMBL/GenBank/DDBJ databases">
        <authorList>
            <person name="de Groot N.N."/>
        </authorList>
    </citation>
    <scope>NUCLEOTIDE SEQUENCE [LARGE SCALE GENOMIC DNA]</scope>
    <source>
        <strain evidence="4">E92,LMG 26720,CCM 7988</strain>
    </source>
</reference>
<dbReference type="RefSeq" id="WP_229632893.1">
    <property type="nucleotide sequence ID" value="NZ_FOXH01000002.1"/>
</dbReference>
<dbReference type="AlphaFoldDB" id="A0A1I5NYU2"/>
<dbReference type="Proteomes" id="UP000199306">
    <property type="component" value="Unassembled WGS sequence"/>
</dbReference>
<dbReference type="InterPro" id="IPR052559">
    <property type="entry name" value="V-haloperoxidase"/>
</dbReference>
<dbReference type="EMBL" id="FOXH01000002">
    <property type="protein sequence ID" value="SFP26974.1"/>
    <property type="molecule type" value="Genomic_DNA"/>
</dbReference>
<keyword evidence="1" id="KW-0472">Membrane</keyword>
<proteinExistence type="predicted"/>
<dbReference type="InterPro" id="IPR036938">
    <property type="entry name" value="PAP2/HPO_sf"/>
</dbReference>
<dbReference type="STRING" id="1079859.SAMN04515674_102186"/>
<accession>A0A1I5NYU2</accession>